<keyword evidence="10" id="KW-0040">ANK repeat</keyword>
<dbReference type="Pfam" id="PF00023">
    <property type="entry name" value="Ank"/>
    <property type="match status" value="2"/>
</dbReference>
<dbReference type="Proteomes" id="UP001217089">
    <property type="component" value="Unassembled WGS sequence"/>
</dbReference>
<gene>
    <name evidence="11" type="ORF">KUTeg_000142</name>
</gene>
<dbReference type="EMBL" id="JARBDR010000018">
    <property type="protein sequence ID" value="KAJ8321671.1"/>
    <property type="molecule type" value="Genomic_DNA"/>
</dbReference>
<dbReference type="Gene3D" id="1.25.40.20">
    <property type="entry name" value="Ankyrin repeat-containing domain"/>
    <property type="match status" value="1"/>
</dbReference>
<organism evidence="11 12">
    <name type="scientific">Tegillarca granosa</name>
    <name type="common">Malaysian cockle</name>
    <name type="synonym">Anadara granosa</name>
    <dbReference type="NCBI Taxonomy" id="220873"/>
    <lineage>
        <taxon>Eukaryota</taxon>
        <taxon>Metazoa</taxon>
        <taxon>Spiralia</taxon>
        <taxon>Lophotrochozoa</taxon>
        <taxon>Mollusca</taxon>
        <taxon>Bivalvia</taxon>
        <taxon>Autobranchia</taxon>
        <taxon>Pteriomorphia</taxon>
        <taxon>Arcoida</taxon>
        <taxon>Arcoidea</taxon>
        <taxon>Arcidae</taxon>
        <taxon>Tegillarca</taxon>
    </lineage>
</organism>
<dbReference type="PANTHER" id="PTHR10582:SF2">
    <property type="entry name" value="INACTIVE"/>
    <property type="match status" value="1"/>
</dbReference>
<protein>
    <recommendedName>
        <fullName evidence="13">DUF3447 domain-containing protein</fullName>
    </recommendedName>
</protein>
<accession>A0ABQ9FZS3</accession>
<reference evidence="11 12" key="1">
    <citation type="submission" date="2022-12" db="EMBL/GenBank/DDBJ databases">
        <title>Chromosome-level genome of Tegillarca granosa.</title>
        <authorList>
            <person name="Kim J."/>
        </authorList>
    </citation>
    <scope>NUCLEOTIDE SEQUENCE [LARGE SCALE GENOMIC DNA]</scope>
    <source>
        <strain evidence="11">Teg-2019</strain>
        <tissue evidence="11">Adductor muscle</tissue>
    </source>
</reference>
<dbReference type="PROSITE" id="PS50297">
    <property type="entry name" value="ANK_REP_REGION"/>
    <property type="match status" value="1"/>
</dbReference>
<dbReference type="SMART" id="SM00248">
    <property type="entry name" value="ANK"/>
    <property type="match status" value="3"/>
</dbReference>
<evidence type="ECO:0000256" key="10">
    <source>
        <dbReference type="PROSITE-ProRule" id="PRU00023"/>
    </source>
</evidence>
<evidence type="ECO:0000256" key="4">
    <source>
        <dbReference type="ARBA" id="ARBA00022568"/>
    </source>
</evidence>
<dbReference type="InterPro" id="IPR002110">
    <property type="entry name" value="Ankyrin_rpt"/>
</dbReference>
<evidence type="ECO:0000256" key="3">
    <source>
        <dbReference type="ARBA" id="ARBA00022475"/>
    </source>
</evidence>
<keyword evidence="2" id="KW-0813">Transport</keyword>
<dbReference type="PANTHER" id="PTHR10582">
    <property type="entry name" value="TRANSIENT RECEPTOR POTENTIAL ION CHANNEL PROTEIN"/>
    <property type="match status" value="1"/>
</dbReference>
<keyword evidence="3" id="KW-0472">Membrane</keyword>
<proteinExistence type="predicted"/>
<keyword evidence="6" id="KW-0677">Repeat</keyword>
<feature type="repeat" description="ANK" evidence="10">
    <location>
        <begin position="1"/>
        <end position="24"/>
    </location>
</feature>
<keyword evidence="8" id="KW-0406">Ion transport</keyword>
<evidence type="ECO:0000256" key="7">
    <source>
        <dbReference type="ARBA" id="ARBA00022837"/>
    </source>
</evidence>
<evidence type="ECO:0000256" key="5">
    <source>
        <dbReference type="ARBA" id="ARBA00022673"/>
    </source>
</evidence>
<dbReference type="InterPro" id="IPR024862">
    <property type="entry name" value="TRPV"/>
</dbReference>
<dbReference type="PROSITE" id="PS50088">
    <property type="entry name" value="ANK_REPEAT"/>
    <property type="match status" value="1"/>
</dbReference>
<name>A0ABQ9FZS3_TEGGR</name>
<evidence type="ECO:0000256" key="9">
    <source>
        <dbReference type="ARBA" id="ARBA00023303"/>
    </source>
</evidence>
<evidence type="ECO:0000313" key="12">
    <source>
        <dbReference type="Proteomes" id="UP001217089"/>
    </source>
</evidence>
<dbReference type="InterPro" id="IPR036770">
    <property type="entry name" value="Ankyrin_rpt-contain_sf"/>
</dbReference>
<sequence>MGQTPLSVAALKGDKRMVDLLIDKFDADICQKNTLNETIFPSLIRYAAVHPERETDMQVMCEHLNNKLQVKFSHGIYCFQAAHDALFDIKMYEITEIDSTPLSVAALKSNTDIVDLLIKDYGADICQKNTLDETIFHSIIKYAAVYPKKESEMIEMCKHLNKHLRDECLEDCKKGIFIWFEKNKDSLTALQLAVSLGTVRLFEFIVNLKDIYCFQADQDGLFDINMYDITEIDSLLKERNHQNQFL</sequence>
<evidence type="ECO:0000256" key="6">
    <source>
        <dbReference type="ARBA" id="ARBA00022737"/>
    </source>
</evidence>
<keyword evidence="12" id="KW-1185">Reference proteome</keyword>
<keyword evidence="9" id="KW-0407">Ion channel</keyword>
<keyword evidence="5" id="KW-0107">Calcium channel</keyword>
<dbReference type="SUPFAM" id="SSF48403">
    <property type="entry name" value="Ankyrin repeat"/>
    <property type="match status" value="1"/>
</dbReference>
<keyword evidence="7" id="KW-0106">Calcium</keyword>
<evidence type="ECO:0000256" key="2">
    <source>
        <dbReference type="ARBA" id="ARBA00022448"/>
    </source>
</evidence>
<evidence type="ECO:0000313" key="11">
    <source>
        <dbReference type="EMBL" id="KAJ8321671.1"/>
    </source>
</evidence>
<comment type="subcellular location">
    <subcellularLocation>
        <location evidence="1">Cell membrane</location>
        <topology evidence="1">Multi-pass membrane protein</topology>
    </subcellularLocation>
</comment>
<comment type="caution">
    <text evidence="11">The sequence shown here is derived from an EMBL/GenBank/DDBJ whole genome shotgun (WGS) entry which is preliminary data.</text>
</comment>
<keyword evidence="3" id="KW-1003">Cell membrane</keyword>
<evidence type="ECO:0000256" key="1">
    <source>
        <dbReference type="ARBA" id="ARBA00004651"/>
    </source>
</evidence>
<evidence type="ECO:0008006" key="13">
    <source>
        <dbReference type="Google" id="ProtNLM"/>
    </source>
</evidence>
<evidence type="ECO:0000256" key="8">
    <source>
        <dbReference type="ARBA" id="ARBA00023065"/>
    </source>
</evidence>
<keyword evidence="4" id="KW-0109">Calcium transport</keyword>